<name>A0A8J2Y9R9_9BACL</name>
<keyword evidence="2" id="KW-1185">Reference proteome</keyword>
<reference evidence="1" key="2">
    <citation type="submission" date="2020-09" db="EMBL/GenBank/DDBJ databases">
        <authorList>
            <person name="Sun Q."/>
            <person name="Zhou Y."/>
        </authorList>
    </citation>
    <scope>NUCLEOTIDE SEQUENCE</scope>
    <source>
        <strain evidence="1">CGMCC 1.15179</strain>
    </source>
</reference>
<comment type="caution">
    <text evidence="1">The sequence shown here is derived from an EMBL/GenBank/DDBJ whole genome shotgun (WGS) entry which is preliminary data.</text>
</comment>
<reference evidence="1" key="1">
    <citation type="journal article" date="2014" name="Int. J. Syst. Evol. Microbiol.">
        <title>Complete genome sequence of Corynebacterium casei LMG S-19264T (=DSM 44701T), isolated from a smear-ripened cheese.</title>
        <authorList>
            <consortium name="US DOE Joint Genome Institute (JGI-PGF)"/>
            <person name="Walter F."/>
            <person name="Albersmeier A."/>
            <person name="Kalinowski J."/>
            <person name="Ruckert C."/>
        </authorList>
    </citation>
    <scope>NUCLEOTIDE SEQUENCE</scope>
    <source>
        <strain evidence="1">CGMCC 1.15179</strain>
    </source>
</reference>
<dbReference type="Pfam" id="PF07070">
    <property type="entry name" value="Spo0M"/>
    <property type="match status" value="1"/>
</dbReference>
<dbReference type="PANTHER" id="PTHR40053">
    <property type="entry name" value="SPORULATION-CONTROL PROTEIN SPO0M"/>
    <property type="match status" value="1"/>
</dbReference>
<dbReference type="PANTHER" id="PTHR40053:SF1">
    <property type="entry name" value="SPORULATION-CONTROL PROTEIN SPO0M"/>
    <property type="match status" value="1"/>
</dbReference>
<evidence type="ECO:0000313" key="1">
    <source>
        <dbReference type="EMBL" id="GGE26996.1"/>
    </source>
</evidence>
<sequence>MVFDKALASIGIGAARVDTRLEKTQFQPGELVRGEILVRGGQADQLVDDIYLFLTVHYLKNDKKIPYVLQKYQLSEFFVVKAEEYKLIPFQIRLPLETPMSCGRFPIYLKTGLDIKKAVDPKDVDRIEVFPHRTVERILGEIEKADFILYKVFNEEVKEGALPFVQIFQFRPSGRYHGYLDELNLYFDLTAHDVSMYVEIRRGTQQLSTCFDWSLEDPNATFMMKGNGGQQEVADPVATIQSMLRK</sequence>
<gene>
    <name evidence="1" type="primary">spo0M</name>
    <name evidence="1" type="ORF">GCM10011571_31500</name>
</gene>
<organism evidence="1 2">
    <name type="scientific">Marinithermofilum abyssi</name>
    <dbReference type="NCBI Taxonomy" id="1571185"/>
    <lineage>
        <taxon>Bacteria</taxon>
        <taxon>Bacillati</taxon>
        <taxon>Bacillota</taxon>
        <taxon>Bacilli</taxon>
        <taxon>Bacillales</taxon>
        <taxon>Thermoactinomycetaceae</taxon>
        <taxon>Marinithermofilum</taxon>
    </lineage>
</organism>
<dbReference type="InterPro" id="IPR009776">
    <property type="entry name" value="Spore_0_M"/>
</dbReference>
<evidence type="ECO:0000313" key="2">
    <source>
        <dbReference type="Proteomes" id="UP000625210"/>
    </source>
</evidence>
<dbReference type="AlphaFoldDB" id="A0A8J2Y9R9"/>
<accession>A0A8J2Y9R9</accession>
<protein>
    <submittedName>
        <fullName evidence="1">Sporulation-control protein</fullName>
    </submittedName>
</protein>
<proteinExistence type="predicted"/>
<dbReference type="RefSeq" id="WP_188648848.1">
    <property type="nucleotide sequence ID" value="NZ_BMHQ01000013.1"/>
</dbReference>
<dbReference type="EMBL" id="BMHQ01000013">
    <property type="protein sequence ID" value="GGE26996.1"/>
    <property type="molecule type" value="Genomic_DNA"/>
</dbReference>
<dbReference type="Proteomes" id="UP000625210">
    <property type="component" value="Unassembled WGS sequence"/>
</dbReference>